<dbReference type="InterPro" id="IPR011990">
    <property type="entry name" value="TPR-like_helical_dom_sf"/>
</dbReference>
<name>A0ABN3MSG5_9ACTN</name>
<proteinExistence type="predicted"/>
<evidence type="ECO:0000313" key="2">
    <source>
        <dbReference type="Proteomes" id="UP001501358"/>
    </source>
</evidence>
<comment type="caution">
    <text evidence="1">The sequence shown here is derived from an EMBL/GenBank/DDBJ whole genome shotgun (WGS) entry which is preliminary data.</text>
</comment>
<organism evidence="1 2">
    <name type="scientific">Streptomyces thermolineatus</name>
    <dbReference type="NCBI Taxonomy" id="44033"/>
    <lineage>
        <taxon>Bacteria</taxon>
        <taxon>Bacillati</taxon>
        <taxon>Actinomycetota</taxon>
        <taxon>Actinomycetes</taxon>
        <taxon>Kitasatosporales</taxon>
        <taxon>Streptomycetaceae</taxon>
        <taxon>Streptomyces</taxon>
    </lineage>
</organism>
<reference evidence="1 2" key="1">
    <citation type="journal article" date="2019" name="Int. J. Syst. Evol. Microbiol.">
        <title>The Global Catalogue of Microorganisms (GCM) 10K type strain sequencing project: providing services to taxonomists for standard genome sequencing and annotation.</title>
        <authorList>
            <consortium name="The Broad Institute Genomics Platform"/>
            <consortium name="The Broad Institute Genome Sequencing Center for Infectious Disease"/>
            <person name="Wu L."/>
            <person name="Ma J."/>
        </authorList>
    </citation>
    <scope>NUCLEOTIDE SEQUENCE [LARGE SCALE GENOMIC DNA]</scope>
    <source>
        <strain evidence="1 2">JCM 6307</strain>
    </source>
</reference>
<protein>
    <recommendedName>
        <fullName evidence="3">Transcriptional regulator</fullName>
    </recommendedName>
</protein>
<dbReference type="EMBL" id="BAAATA010000043">
    <property type="protein sequence ID" value="GAA2507939.1"/>
    <property type="molecule type" value="Genomic_DNA"/>
</dbReference>
<dbReference type="Gene3D" id="1.25.40.10">
    <property type="entry name" value="Tetratricopeptide repeat domain"/>
    <property type="match status" value="1"/>
</dbReference>
<dbReference type="SUPFAM" id="SSF48452">
    <property type="entry name" value="TPR-like"/>
    <property type="match status" value="1"/>
</dbReference>
<evidence type="ECO:0000313" key="1">
    <source>
        <dbReference type="EMBL" id="GAA2507939.1"/>
    </source>
</evidence>
<dbReference type="Proteomes" id="UP001501358">
    <property type="component" value="Unassembled WGS sequence"/>
</dbReference>
<dbReference type="RefSeq" id="WP_344385683.1">
    <property type="nucleotide sequence ID" value="NZ_BAAATA010000043.1"/>
</dbReference>
<evidence type="ECO:0008006" key="3">
    <source>
        <dbReference type="Google" id="ProtNLM"/>
    </source>
</evidence>
<accession>A0ABN3MSG5</accession>
<gene>
    <name evidence="1" type="ORF">GCM10010406_50650</name>
</gene>
<keyword evidence="2" id="KW-1185">Reference proteome</keyword>
<sequence length="441" mass="46530">MSDVVAGLDYLVSRHGGSAAAFLRRVAERHKALGFGALAANRQKLSRWKAGTVPDRHTQLAIADLTGVSRSDVLDLGWPGWLALAVPAHRPASCRSTPAAPTVLGRAGGSVERRRFLITAAASSMVPVLASPSAARAATGRRVGEGLAGLHEQRLAALRHLDDQIGSGHVYNAAVQEFDMITDTLRTASYSDVTGRRLLAAAADAQRAAGWTAYDSGHPERAESHFADAAEDALAAGDPEVLANTLAFWAIKCYSTGDPRAAVSLVEAASAYAPATGSARMRAMLYARACRAHARAGDRRASDRAANAALDAYRNAVPFSDDLPSLYWVNVGEIHQLLGSSALNLGDPARALHHFQQAGAATEAYNGDAFPRGAAIYCARQAEAYLALRDLDHAVGAAQQAVERLGGVTSARGSATLADLRSKLAEHRAVPAVRHFLELTR</sequence>